<feature type="compositionally biased region" description="Low complexity" evidence="6">
    <location>
        <begin position="1664"/>
        <end position="1674"/>
    </location>
</feature>
<keyword evidence="2" id="KW-0597">Phosphoprotein</keyword>
<feature type="compositionally biased region" description="Polar residues" evidence="6">
    <location>
        <begin position="1133"/>
        <end position="1145"/>
    </location>
</feature>
<feature type="region of interest" description="Disordered" evidence="6">
    <location>
        <begin position="1229"/>
        <end position="1296"/>
    </location>
</feature>
<feature type="compositionally biased region" description="Basic and acidic residues" evidence="6">
    <location>
        <begin position="1830"/>
        <end position="1840"/>
    </location>
</feature>
<feature type="compositionally biased region" description="Polar residues" evidence="6">
    <location>
        <begin position="1886"/>
        <end position="1900"/>
    </location>
</feature>
<feature type="compositionally biased region" description="Basic and acidic residues" evidence="6">
    <location>
        <begin position="672"/>
        <end position="695"/>
    </location>
</feature>
<evidence type="ECO:0000256" key="3">
    <source>
        <dbReference type="ARBA" id="ARBA00022860"/>
    </source>
</evidence>
<dbReference type="GO" id="GO:0016020">
    <property type="term" value="C:membrane"/>
    <property type="evidence" value="ECO:0007669"/>
    <property type="project" value="UniProtKB-SubCell"/>
</dbReference>
<keyword evidence="4" id="KW-0472">Membrane</keyword>
<comment type="caution">
    <text evidence="8">The sequence shown here is derived from an EMBL/GenBank/DDBJ whole genome shotgun (WGS) entry which is preliminary data.</text>
</comment>
<dbReference type="GO" id="GO:0051018">
    <property type="term" value="F:protein kinase A binding"/>
    <property type="evidence" value="ECO:0007669"/>
    <property type="project" value="InterPro"/>
</dbReference>
<evidence type="ECO:0000256" key="2">
    <source>
        <dbReference type="ARBA" id="ARBA00022553"/>
    </source>
</evidence>
<feature type="compositionally biased region" description="Polar residues" evidence="6">
    <location>
        <begin position="1"/>
        <end position="13"/>
    </location>
</feature>
<feature type="compositionally biased region" description="Basic and acidic residues" evidence="6">
    <location>
        <begin position="389"/>
        <end position="414"/>
    </location>
</feature>
<feature type="region of interest" description="Disordered" evidence="6">
    <location>
        <begin position="1861"/>
        <end position="1900"/>
    </location>
</feature>
<sequence>VLTVGQTEHSSVTLKEDTETMETNPSDSSTKDSVDAEKEDAHSIKQLPALEEDAEDHVSEPQSYDLGFKKVFKFVGFRFTVKKEKTGKSEPVQLLTVKKETQVPEGADDQKEVSPEETAVPEDALSTKDNTKDTLKNEKTEDESPKIPEANEICSESAALATDTASPLRKLFTQGWTGFRKKKSFRKPKEDEQQSPVKEEEQEKEGTTLTTETSEKEEKPESEKQDEKRNVTAVTIEAHEEQTEGEKQESEKTGAAIGVEGSEKEELVKHDEQEQKEDLAVAAVKESGEGKKDDQESKLVEVSEDLGKKEEKTEGEKEGEVTEEPLKTKSVVPLVTDSVNEESKTSSEVLPVGEKLESMEKCEIDDRIEISSEETFETGSLAIEISSEQLKKSEERRHSLGKETLDEKTEEAELKMSPTAEGVVQGEALDRTTEKKESKEHETELSLSAPGLKSFSTSEHSVDTEDDKQLVKPTDEGLQGKPGVVTTDTVKPSEITMEISSEEADGKRPPEGITNEAELLSSQEKTKVQGSPLKKLFTGTGLKKLSGKKHKGKREESKLGEQDEPIQHLSDSPDSPEEQKGESSASSPEEMNEIPSLEKSADAMQVTENEDATIPDVERKRESVTPWASFKKMVTPKKRVRRPSESDKEEEIDKTKSVSVSATENAVDENQGEIKENGIDQKPEKTTEEPKRKVDTSVSWEAFICVGSSKKRARKSSSSDEESQKVEESGQSKETAADAILTSSQESDQGQGNSSPEQAGSPSESEGISTWESFKRLVTPRRRSKTRMEERTEDSVVGSSLEHSTSDGEPGKDESWVPFRKLMPGRRKKKSDGKPEPTHLKQAREDMAEAAEEDSDIPAVVPLSEYEAAEQEKIEAQRAKDAEAMRERTSEEERAENLEETLRIEQGSEGLVHAVAVTIVEGERAVTSIEERSPSWISAALTECIEQAREEEEKETRKTAEPGVIVEDAVVTAKRVPETRKGVSDDTTASELELTSEAVTALETAEASCAEEAMEVSLAEETTEMVSAVSQLETPDTTEEATPVQEVEATEQNLKELDKQTQNVLHEVAERVKSADVAQLVSERAMTETVITTVQGLESEVKGDARDGNTVGQETVLLEQSLEKGEHKEDGLQLQQSAGSIQGQSRIEETVLSEGSEKSEIPSAMQESTDGCENVDVLRDESQRQVCEEAVVEDHKEIHEVQRTIEEPLSHDKEFHSIKAVTPKEELFAKQEPSDEEKLPVTESTLDETRDECAPEVQSRVQDKTEDETSSLVLKAEEPVRREGGDKTLTVGPEGTEAVVTVVPVKPERQDEVPDVDSEEQVCTKGVPCRAPGLREEEEDDAVLIGVKSTEVSVPEVPLQSKVKTSALPSKPVGSEAAADAEQSVSDGSDRDIAPKDCAPILEPRCREKTTETPSQSGETKGGKVAGAVPKSGTRLEGTTTVTEAPAPIEADSASNLASTCTDIVENGSAVIADTSPKKCEALSSLAEEETVGKEQELVKTLNCQGFQKEDNKTEQLMEGAKEVFECGKWEAVRHDECSTGVQQEVLTVLEEGSNSAFPQAESSEALETPVPVAAAAVGECVVAETATPTDRTAKAVQPLATTPEQMASEEVPVTAIDYSGCGTAELGSVEAPEPRLTCASMNGISEEQERPQSTGQAEHNGIPSSHSLSPSHPEFQKHVVQSVIIESQSTKIVLNAIQSAVHKLAETEESAAFESEQSIKSIGKSPSDANVPELLGSTQVDQQLPVKEEEIRSKEQELKQPGIVKTATLTESAEIHATVEKTKDMPLTSEMLKDGQSQNSLTVVTSPEDISRGSVRLQKSTLEQSTSEDSTKDPLDIHTQKLKEKEVGYLMEISDQHMCREGEEQQYHPPVEDGKTQMWEDDSCQEGTSCDRQSQNSVA</sequence>
<evidence type="ECO:0000256" key="6">
    <source>
        <dbReference type="SAM" id="MobiDB-lite"/>
    </source>
</evidence>
<feature type="region of interest" description="Disordered" evidence="6">
    <location>
        <begin position="1124"/>
        <end position="1171"/>
    </location>
</feature>
<gene>
    <name evidence="8" type="primary">Akap12</name>
    <name evidence="8" type="ORF">MENNOV_R13245</name>
</gene>
<feature type="compositionally biased region" description="Basic and acidic residues" evidence="6">
    <location>
        <begin position="870"/>
        <end position="902"/>
    </location>
</feature>
<dbReference type="Proteomes" id="UP000521578">
    <property type="component" value="Unassembled WGS sequence"/>
</dbReference>
<feature type="compositionally biased region" description="Polar residues" evidence="6">
    <location>
        <begin position="1643"/>
        <end position="1658"/>
    </location>
</feature>
<feature type="non-terminal residue" evidence="8">
    <location>
        <position position="1900"/>
    </location>
</feature>
<reference evidence="8" key="1">
    <citation type="submission" date="2022-12" db="EMBL/GenBank/DDBJ databases">
        <title>Bird 10,000 Genomes (B10K) Project - Family phase.</title>
        <authorList>
            <person name="Zhang G."/>
        </authorList>
    </citation>
    <scope>NUCLEOTIDE SEQUENCE</scope>
    <source>
        <strain evidence="8">B10K-CU-030-46</strain>
        <tissue evidence="8">Muscle</tissue>
    </source>
</reference>
<dbReference type="PROSITE" id="PS51893">
    <property type="entry name" value="AKAP_CAM_BD"/>
    <property type="match status" value="3"/>
</dbReference>
<feature type="compositionally biased region" description="Basic and acidic residues" evidence="6">
    <location>
        <begin position="286"/>
        <end position="327"/>
    </location>
</feature>
<dbReference type="InterPro" id="IPR028540">
    <property type="entry name" value="AKAP12"/>
</dbReference>
<dbReference type="GO" id="GO:0090036">
    <property type="term" value="P:regulation of protein kinase C signaling"/>
    <property type="evidence" value="ECO:0007669"/>
    <property type="project" value="InterPro"/>
</dbReference>
<evidence type="ECO:0000259" key="7">
    <source>
        <dbReference type="PROSITE" id="PS51893"/>
    </source>
</evidence>
<dbReference type="EMBL" id="VWPS01000377">
    <property type="protein sequence ID" value="NXE96337.1"/>
    <property type="molecule type" value="Genomic_DNA"/>
</dbReference>
<feature type="compositionally biased region" description="Basic and acidic residues" evidence="6">
    <location>
        <begin position="1861"/>
        <end position="1876"/>
    </location>
</feature>
<dbReference type="InterPro" id="IPR001573">
    <property type="entry name" value="AKAP_WSK"/>
</dbReference>
<evidence type="ECO:0000256" key="1">
    <source>
        <dbReference type="ARBA" id="ARBA00004635"/>
    </source>
</evidence>
<feature type="region of interest" description="Disordered" evidence="6">
    <location>
        <begin position="1643"/>
        <end position="1676"/>
    </location>
</feature>
<feature type="compositionally biased region" description="Basic and acidic residues" evidence="6">
    <location>
        <begin position="1747"/>
        <end position="1759"/>
    </location>
</feature>
<feature type="compositionally biased region" description="Basic and acidic residues" evidence="6">
    <location>
        <begin position="642"/>
        <end position="656"/>
    </location>
</feature>
<evidence type="ECO:0000313" key="9">
    <source>
        <dbReference type="Proteomes" id="UP000521578"/>
    </source>
</evidence>
<dbReference type="GO" id="GO:0005516">
    <property type="term" value="F:calmodulin binding"/>
    <property type="evidence" value="ECO:0007669"/>
    <property type="project" value="UniProtKB-KW"/>
</dbReference>
<feature type="compositionally biased region" description="Basic and acidic residues" evidence="6">
    <location>
        <begin position="237"/>
        <end position="252"/>
    </location>
</feature>
<dbReference type="GO" id="GO:0007165">
    <property type="term" value="P:signal transduction"/>
    <property type="evidence" value="ECO:0007669"/>
    <property type="project" value="TreeGrafter"/>
</dbReference>
<dbReference type="PANTHER" id="PTHR23209">
    <property type="entry name" value="A-KINASE ANCHOR PROTEIN 12"/>
    <property type="match status" value="1"/>
</dbReference>
<comment type="subcellular location">
    <subcellularLocation>
        <location evidence="1">Membrane</location>
        <topology evidence="1">Lipid-anchor</topology>
    </subcellularLocation>
</comment>
<feature type="compositionally biased region" description="Low complexity" evidence="6">
    <location>
        <begin position="533"/>
        <end position="544"/>
    </location>
</feature>
<organism evidence="8">
    <name type="scientific">Menura novaehollandiae</name>
    <name type="common">superb lyrebird</name>
    <dbReference type="NCBI Taxonomy" id="47692"/>
    <lineage>
        <taxon>Eukaryota</taxon>
        <taxon>Metazoa</taxon>
        <taxon>Chordata</taxon>
        <taxon>Craniata</taxon>
        <taxon>Vertebrata</taxon>
        <taxon>Euteleostomi</taxon>
        <taxon>Archelosauria</taxon>
        <taxon>Archosauria</taxon>
        <taxon>Dinosauria</taxon>
        <taxon>Saurischia</taxon>
        <taxon>Theropoda</taxon>
        <taxon>Coelurosauria</taxon>
        <taxon>Aves</taxon>
        <taxon>Neognathae</taxon>
        <taxon>Neoaves</taxon>
        <taxon>Telluraves</taxon>
        <taxon>Australaves</taxon>
        <taxon>Passeriformes</taxon>
        <taxon>Menuridae</taxon>
        <taxon>Menura</taxon>
    </lineage>
</organism>
<protein>
    <submittedName>
        <fullName evidence="8">AKA12 protein</fullName>
    </submittedName>
</protein>
<dbReference type="GO" id="GO:0010739">
    <property type="term" value="P:positive regulation of protein kinase A signaling"/>
    <property type="evidence" value="ECO:0007669"/>
    <property type="project" value="InterPro"/>
</dbReference>
<accession>A0AA97MSF1</accession>
<feature type="non-terminal residue" evidence="8">
    <location>
        <position position="1"/>
    </location>
</feature>
<feature type="region of interest" description="Disordered" evidence="6">
    <location>
        <begin position="1707"/>
        <end position="1840"/>
    </location>
</feature>
<feature type="region of interest" description="Disordered" evidence="6">
    <location>
        <begin position="1352"/>
        <end position="1451"/>
    </location>
</feature>
<feature type="compositionally biased region" description="Polar residues" evidence="6">
    <location>
        <begin position="741"/>
        <end position="772"/>
    </location>
</feature>
<feature type="compositionally biased region" description="Basic and acidic residues" evidence="6">
    <location>
        <begin position="722"/>
        <end position="731"/>
    </location>
</feature>
<evidence type="ECO:0000256" key="5">
    <source>
        <dbReference type="ARBA" id="ARBA00023288"/>
    </source>
</evidence>
<feature type="compositionally biased region" description="Basic and acidic residues" evidence="6">
    <location>
        <begin position="187"/>
        <end position="206"/>
    </location>
</feature>
<feature type="compositionally biased region" description="Basic and acidic residues" evidence="6">
    <location>
        <begin position="97"/>
        <end position="114"/>
    </location>
</feature>
<feature type="domain" description="A kinase-anchoring proteins AKAP-5 and AKAP-12 calmodulin (CaM)-binding" evidence="7">
    <location>
        <begin position="813"/>
        <end position="833"/>
    </location>
</feature>
<feature type="compositionally biased region" description="Basic and acidic residues" evidence="6">
    <location>
        <begin position="832"/>
        <end position="847"/>
    </location>
</feature>
<feature type="compositionally biased region" description="Polar residues" evidence="6">
    <location>
        <begin position="1796"/>
        <end position="1806"/>
    </location>
</feature>
<feature type="compositionally biased region" description="Basic and acidic residues" evidence="6">
    <location>
        <begin position="29"/>
        <end position="43"/>
    </location>
</feature>
<feature type="compositionally biased region" description="Basic and acidic residues" evidence="6">
    <location>
        <begin position="1229"/>
        <end position="1240"/>
    </location>
</feature>
<proteinExistence type="predicted"/>
<dbReference type="PANTHER" id="PTHR23209:SF4">
    <property type="entry name" value="A-KINASE ANCHOR PROTEIN 12"/>
    <property type="match status" value="1"/>
</dbReference>
<evidence type="ECO:0000313" key="8">
    <source>
        <dbReference type="EMBL" id="NXE96337.1"/>
    </source>
</evidence>
<feature type="domain" description="A kinase-anchoring proteins AKAP-5 and AKAP-12 calmodulin (CaM)-binding" evidence="7">
    <location>
        <begin position="768"/>
        <end position="788"/>
    </location>
</feature>
<keyword evidence="5" id="KW-0449">Lipoprotein</keyword>
<dbReference type="Pfam" id="PF03832">
    <property type="entry name" value="WSK"/>
    <property type="match status" value="2"/>
</dbReference>
<feature type="region of interest" description="Disordered" evidence="6">
    <location>
        <begin position="1305"/>
        <end position="1324"/>
    </location>
</feature>
<feature type="compositionally biased region" description="Basic and acidic residues" evidence="6">
    <location>
        <begin position="428"/>
        <end position="444"/>
    </location>
</feature>
<feature type="compositionally biased region" description="Basic and acidic residues" evidence="6">
    <location>
        <begin position="261"/>
        <end position="279"/>
    </location>
</feature>
<feature type="region of interest" description="Disordered" evidence="6">
    <location>
        <begin position="1"/>
        <end position="62"/>
    </location>
</feature>
<feature type="compositionally biased region" description="Basic and acidic residues" evidence="6">
    <location>
        <begin position="460"/>
        <end position="475"/>
    </location>
</feature>
<feature type="compositionally biased region" description="Basic and acidic residues" evidence="6">
    <location>
        <begin position="213"/>
        <end position="230"/>
    </location>
</feature>
<feature type="compositionally biased region" description="Basic and acidic residues" evidence="6">
    <location>
        <begin position="125"/>
        <end position="146"/>
    </location>
</feature>
<evidence type="ECO:0000256" key="4">
    <source>
        <dbReference type="ARBA" id="ARBA00023136"/>
    </source>
</evidence>
<feature type="compositionally biased region" description="Basic and acidic residues" evidence="6">
    <location>
        <begin position="1774"/>
        <end position="1785"/>
    </location>
</feature>
<feature type="compositionally biased region" description="Basic and acidic residues" evidence="6">
    <location>
        <begin position="1275"/>
        <end position="1286"/>
    </location>
</feature>
<name>A0AA97MSF1_9PASS</name>
<feature type="compositionally biased region" description="Basic and acidic residues" evidence="6">
    <location>
        <begin position="804"/>
        <end position="815"/>
    </location>
</feature>
<dbReference type="GO" id="GO:0005737">
    <property type="term" value="C:cytoplasm"/>
    <property type="evidence" value="ECO:0007669"/>
    <property type="project" value="TreeGrafter"/>
</dbReference>
<feature type="compositionally biased region" description="Polar residues" evidence="6">
    <location>
        <begin position="1818"/>
        <end position="1829"/>
    </location>
</feature>
<keyword evidence="3" id="KW-0112">Calmodulin-binding</keyword>
<keyword evidence="9" id="KW-1185">Reference proteome</keyword>
<feature type="domain" description="A kinase-anchoring proteins AKAP-5 and AKAP-12 calmodulin (CaM)-binding" evidence="7">
    <location>
        <begin position="624"/>
        <end position="644"/>
    </location>
</feature>
<feature type="compositionally biased region" description="Basic and acidic residues" evidence="6">
    <location>
        <begin position="354"/>
        <end position="370"/>
    </location>
</feature>
<feature type="region of interest" description="Disordered" evidence="6">
    <location>
        <begin position="97"/>
        <end position="902"/>
    </location>
</feature>